<dbReference type="OMA" id="SGWRYLM"/>
<evidence type="ECO:0000313" key="9">
    <source>
        <dbReference type="Proteomes" id="UP000268350"/>
    </source>
</evidence>
<dbReference type="GO" id="GO:0016020">
    <property type="term" value="C:membrane"/>
    <property type="evidence" value="ECO:0007669"/>
    <property type="project" value="UniProtKB-SubCell"/>
</dbReference>
<dbReference type="Proteomes" id="UP000268350">
    <property type="component" value="Unassembled WGS sequence"/>
</dbReference>
<feature type="transmembrane region" description="Helical" evidence="6">
    <location>
        <begin position="492"/>
        <end position="511"/>
    </location>
</feature>
<protein>
    <submittedName>
        <fullName evidence="8">Blast:Organic cation transporter-like protein</fullName>
    </submittedName>
</protein>
<dbReference type="EMBL" id="OUUW01000007">
    <property type="protein sequence ID" value="SPP82806.1"/>
    <property type="molecule type" value="Genomic_DNA"/>
</dbReference>
<organism evidence="8 9">
    <name type="scientific">Drosophila guanche</name>
    <name type="common">Fruit fly</name>
    <dbReference type="NCBI Taxonomy" id="7266"/>
    <lineage>
        <taxon>Eukaryota</taxon>
        <taxon>Metazoa</taxon>
        <taxon>Ecdysozoa</taxon>
        <taxon>Arthropoda</taxon>
        <taxon>Hexapoda</taxon>
        <taxon>Insecta</taxon>
        <taxon>Pterygota</taxon>
        <taxon>Neoptera</taxon>
        <taxon>Endopterygota</taxon>
        <taxon>Diptera</taxon>
        <taxon>Brachycera</taxon>
        <taxon>Muscomorpha</taxon>
        <taxon>Ephydroidea</taxon>
        <taxon>Drosophilidae</taxon>
        <taxon>Drosophila</taxon>
        <taxon>Sophophora</taxon>
    </lineage>
</organism>
<dbReference type="PROSITE" id="PS50850">
    <property type="entry name" value="MFS"/>
    <property type="match status" value="1"/>
</dbReference>
<evidence type="ECO:0000256" key="2">
    <source>
        <dbReference type="ARBA" id="ARBA00022692"/>
    </source>
</evidence>
<keyword evidence="3 6" id="KW-1133">Transmembrane helix</keyword>
<keyword evidence="9" id="KW-1185">Reference proteome</keyword>
<feature type="region of interest" description="Disordered" evidence="5">
    <location>
        <begin position="550"/>
        <end position="569"/>
    </location>
</feature>
<feature type="transmembrane region" description="Helical" evidence="6">
    <location>
        <begin position="375"/>
        <end position="396"/>
    </location>
</feature>
<feature type="transmembrane region" description="Helical" evidence="6">
    <location>
        <begin position="189"/>
        <end position="209"/>
    </location>
</feature>
<feature type="transmembrane region" description="Helical" evidence="6">
    <location>
        <begin position="428"/>
        <end position="451"/>
    </location>
</feature>
<feature type="transmembrane region" description="Helical" evidence="6">
    <location>
        <begin position="346"/>
        <end position="363"/>
    </location>
</feature>
<dbReference type="InterPro" id="IPR005828">
    <property type="entry name" value="MFS_sugar_transport-like"/>
</dbReference>
<dbReference type="GO" id="GO:0022857">
    <property type="term" value="F:transmembrane transporter activity"/>
    <property type="evidence" value="ECO:0007669"/>
    <property type="project" value="InterPro"/>
</dbReference>
<name>A0A3B0KAV9_DROGU</name>
<reference evidence="9" key="1">
    <citation type="submission" date="2018-01" db="EMBL/GenBank/DDBJ databases">
        <authorList>
            <person name="Alioto T."/>
            <person name="Alioto T."/>
        </authorList>
    </citation>
    <scope>NUCLEOTIDE SEQUENCE [LARGE SCALE GENOMIC DNA]</scope>
</reference>
<dbReference type="CDD" id="cd17317">
    <property type="entry name" value="MFS_SLC22"/>
    <property type="match status" value="1"/>
</dbReference>
<feature type="transmembrane region" description="Helical" evidence="6">
    <location>
        <begin position="221"/>
        <end position="243"/>
    </location>
</feature>
<feature type="transmembrane region" description="Helical" evidence="6">
    <location>
        <begin position="164"/>
        <end position="183"/>
    </location>
</feature>
<feature type="transmembrane region" description="Helical" evidence="6">
    <location>
        <begin position="20"/>
        <end position="43"/>
    </location>
</feature>
<evidence type="ECO:0000256" key="6">
    <source>
        <dbReference type="SAM" id="Phobius"/>
    </source>
</evidence>
<dbReference type="InterPro" id="IPR020846">
    <property type="entry name" value="MFS_dom"/>
</dbReference>
<feature type="transmembrane region" description="Helical" evidence="6">
    <location>
        <begin position="249"/>
        <end position="268"/>
    </location>
</feature>
<keyword evidence="2 6" id="KW-0812">Transmembrane</keyword>
<gene>
    <name evidence="8" type="ORF">DGUA_6G017548</name>
</gene>
<evidence type="ECO:0000256" key="4">
    <source>
        <dbReference type="ARBA" id="ARBA00023136"/>
    </source>
</evidence>
<feature type="compositionally biased region" description="Basic and acidic residues" evidence="5">
    <location>
        <begin position="560"/>
        <end position="569"/>
    </location>
</feature>
<feature type="transmembrane region" description="Helical" evidence="6">
    <location>
        <begin position="403"/>
        <end position="422"/>
    </location>
</feature>
<dbReference type="OrthoDB" id="3936150at2759"/>
<dbReference type="AlphaFoldDB" id="A0A3B0KAV9"/>
<dbReference type="Pfam" id="PF00083">
    <property type="entry name" value="Sugar_tr"/>
    <property type="match status" value="1"/>
</dbReference>
<evidence type="ECO:0000259" key="7">
    <source>
        <dbReference type="PROSITE" id="PS50850"/>
    </source>
</evidence>
<evidence type="ECO:0000256" key="1">
    <source>
        <dbReference type="ARBA" id="ARBA00004141"/>
    </source>
</evidence>
<feature type="domain" description="Major facilitator superfamily (MFS) profile" evidence="7">
    <location>
        <begin position="86"/>
        <end position="516"/>
    </location>
</feature>
<keyword evidence="4 6" id="KW-0472">Membrane</keyword>
<evidence type="ECO:0000256" key="5">
    <source>
        <dbReference type="SAM" id="MobiDB-lite"/>
    </source>
</evidence>
<proteinExistence type="predicted"/>
<dbReference type="STRING" id="7266.A0A3B0KAV9"/>
<evidence type="ECO:0000313" key="8">
    <source>
        <dbReference type="EMBL" id="SPP82806.1"/>
    </source>
</evidence>
<accession>A0A3B0KAV9</accession>
<feature type="transmembrane region" description="Helical" evidence="6">
    <location>
        <begin position="463"/>
        <end position="486"/>
    </location>
</feature>
<dbReference type="InterPro" id="IPR036259">
    <property type="entry name" value="MFS_trans_sf"/>
</dbReference>
<dbReference type="Gene3D" id="1.20.1250.20">
    <property type="entry name" value="MFS general substrate transporter like domains"/>
    <property type="match status" value="1"/>
</dbReference>
<dbReference type="PANTHER" id="PTHR24064">
    <property type="entry name" value="SOLUTE CARRIER FAMILY 22 MEMBER"/>
    <property type="match status" value="1"/>
</dbReference>
<evidence type="ECO:0000256" key="3">
    <source>
        <dbReference type="ARBA" id="ARBA00022989"/>
    </source>
</evidence>
<sequence>MGYDEAILKLGDFGRYQKIIYFLICLTSIPVAFHKLAGVFLLARPNFRCVLPFEDASGNGSQYELPQRLWEISYPPAEACEYYDVNYSEEYLNGSLPRTTNNTLSCDQYVYDQSTYLNSAVTEWNLVCGRGLLASASDSLFMFGVLLGSIIFGQLSDKYGRKPIFFASLVIQVVFGVLAGLAPDYFTYTMSRLVVGATTSGVFLVAYVIAMEMVGPAKRLYAGIFVMVFFSLGYMLTAAFVYYVHDWRWLQISLSLPGLIFMCYYWIIPESARWLLSKGRKECAIANMQKAARFNRVDITPEVLSELLDDGESSADKQVELDPAKEKEPLPSVWDLFCYPNLRRKTLLIFLDWLVTSSVYYGLSWNTNTLGGNVLLNYAISGAVEIPAYIFLLLTLNRWGRRSILCGSLVVAGISLSLTGVIPQHMHVLIVTCAMLGKLAITASYGTVYIFSAEQFPTVVRNVALGAASMVARIGGMLTPFLAPLAGIWRPLPMLICGVLSLTAGLLSLLLPETHNKPMLETIADGERFGKKTKGGEYLETGRELRETLEAQPLNGSLENGHKANGHEV</sequence>
<comment type="subcellular location">
    <subcellularLocation>
        <location evidence="1">Membrane</location>
        <topology evidence="1">Multi-pass membrane protein</topology>
    </subcellularLocation>
</comment>
<dbReference type="SUPFAM" id="SSF103473">
    <property type="entry name" value="MFS general substrate transporter"/>
    <property type="match status" value="1"/>
</dbReference>